<evidence type="ECO:0000256" key="1">
    <source>
        <dbReference type="ARBA" id="ARBA00022679"/>
    </source>
</evidence>
<keyword evidence="1 4" id="KW-0808">Transferase</keyword>
<dbReference type="AlphaFoldDB" id="A0A2J6NKW7"/>
<gene>
    <name evidence="4" type="ORF">CK797_08420</name>
</gene>
<dbReference type="RefSeq" id="WP_104689298.1">
    <property type="nucleotide sequence ID" value="NZ_JBKTHY010000013.1"/>
</dbReference>
<comment type="caution">
    <text evidence="4">The sequence shown here is derived from an EMBL/GenBank/DDBJ whole genome shotgun (WGS) entry which is preliminary data.</text>
</comment>
<evidence type="ECO:0000313" key="4">
    <source>
        <dbReference type="EMBL" id="PMB81943.1"/>
    </source>
</evidence>
<keyword evidence="2" id="KW-0012">Acyltransferase</keyword>
<dbReference type="InterPro" id="IPR016181">
    <property type="entry name" value="Acyl_CoA_acyltransferase"/>
</dbReference>
<accession>A0A2J6NKW7</accession>
<evidence type="ECO:0000259" key="3">
    <source>
        <dbReference type="PROSITE" id="PS51186"/>
    </source>
</evidence>
<dbReference type="PANTHER" id="PTHR43877">
    <property type="entry name" value="AMINOALKYLPHOSPHONATE N-ACETYLTRANSFERASE-RELATED-RELATED"/>
    <property type="match status" value="1"/>
</dbReference>
<dbReference type="InterPro" id="IPR000182">
    <property type="entry name" value="GNAT_dom"/>
</dbReference>
<dbReference type="Proteomes" id="UP000239920">
    <property type="component" value="Unassembled WGS sequence"/>
</dbReference>
<organism evidence="4 5">
    <name type="scientific">Limosilactobacillus pontis</name>
    <dbReference type="NCBI Taxonomy" id="35787"/>
    <lineage>
        <taxon>Bacteria</taxon>
        <taxon>Bacillati</taxon>
        <taxon>Bacillota</taxon>
        <taxon>Bacilli</taxon>
        <taxon>Lactobacillales</taxon>
        <taxon>Lactobacillaceae</taxon>
        <taxon>Limosilactobacillus</taxon>
    </lineage>
</organism>
<protein>
    <submittedName>
        <fullName evidence="4">GNAT family N-acetyltransferase</fullName>
    </submittedName>
</protein>
<dbReference type="PROSITE" id="PS51186">
    <property type="entry name" value="GNAT"/>
    <property type="match status" value="1"/>
</dbReference>
<dbReference type="SUPFAM" id="SSF55729">
    <property type="entry name" value="Acyl-CoA N-acyltransferases (Nat)"/>
    <property type="match status" value="1"/>
</dbReference>
<dbReference type="GO" id="GO:0016747">
    <property type="term" value="F:acyltransferase activity, transferring groups other than amino-acyl groups"/>
    <property type="evidence" value="ECO:0007669"/>
    <property type="project" value="InterPro"/>
</dbReference>
<evidence type="ECO:0000256" key="2">
    <source>
        <dbReference type="ARBA" id="ARBA00023315"/>
    </source>
</evidence>
<evidence type="ECO:0000313" key="5">
    <source>
        <dbReference type="Proteomes" id="UP000239920"/>
    </source>
</evidence>
<dbReference type="InterPro" id="IPR050832">
    <property type="entry name" value="Bact_Acetyltransf"/>
</dbReference>
<reference evidence="4 5" key="1">
    <citation type="submission" date="2017-09" db="EMBL/GenBank/DDBJ databases">
        <title>Bacterial strain isolated from the female urinary microbiota.</title>
        <authorList>
            <person name="Thomas-White K."/>
            <person name="Kumar N."/>
            <person name="Forster S."/>
            <person name="Putonti C."/>
            <person name="Lawley T."/>
            <person name="Wolfe A.J."/>
        </authorList>
    </citation>
    <scope>NUCLEOTIDE SEQUENCE [LARGE SCALE GENOMIC DNA]</scope>
    <source>
        <strain evidence="4 5">UMB0683</strain>
    </source>
</reference>
<dbReference type="EMBL" id="PNFV01000013">
    <property type="protein sequence ID" value="PMB81943.1"/>
    <property type="molecule type" value="Genomic_DNA"/>
</dbReference>
<name>A0A2J6NKW7_9LACO</name>
<feature type="domain" description="N-acetyltransferase" evidence="3">
    <location>
        <begin position="3"/>
        <end position="173"/>
    </location>
</feature>
<dbReference type="PANTHER" id="PTHR43877:SF2">
    <property type="entry name" value="AMINOALKYLPHOSPHONATE N-ACETYLTRANSFERASE-RELATED"/>
    <property type="match status" value="1"/>
</dbReference>
<proteinExistence type="predicted"/>
<dbReference type="Pfam" id="PF00583">
    <property type="entry name" value="Acetyltransf_1"/>
    <property type="match status" value="1"/>
</dbReference>
<sequence>MATYIRRATKDDLSAIMAIIAQAKEFLKDNDNPQWQDGHPSAEMITADIDHGYSWVLIDGDQVVGTADLQLAAEANYEAIQDGEWARPDEPYAIIHRVAIGAAASGRNLGQLFFSNLITVGRLQGIRNFRYDTHHKNVPMQKLGKSLGFVERGTVYIKDETDAEHLGFELNIQNKEEYYYDNP</sequence>
<dbReference type="OrthoDB" id="9796381at2"/>
<dbReference type="Gene3D" id="3.40.630.30">
    <property type="match status" value="1"/>
</dbReference>